<evidence type="ECO:0000256" key="3">
    <source>
        <dbReference type="ARBA" id="ARBA00012438"/>
    </source>
</evidence>
<evidence type="ECO:0000256" key="13">
    <source>
        <dbReference type="ARBA" id="ARBA00023136"/>
    </source>
</evidence>
<evidence type="ECO:0000256" key="5">
    <source>
        <dbReference type="ARBA" id="ARBA00022553"/>
    </source>
</evidence>
<evidence type="ECO:0000256" key="9">
    <source>
        <dbReference type="ARBA" id="ARBA00022777"/>
    </source>
</evidence>
<feature type="domain" description="HAMP" evidence="16">
    <location>
        <begin position="323"/>
        <end position="375"/>
    </location>
</feature>
<dbReference type="GO" id="GO:0016301">
    <property type="term" value="F:kinase activity"/>
    <property type="evidence" value="ECO:0007669"/>
    <property type="project" value="UniProtKB-KW"/>
</dbReference>
<evidence type="ECO:0000313" key="17">
    <source>
        <dbReference type="EMBL" id="MCU6793592.1"/>
    </source>
</evidence>
<evidence type="ECO:0000259" key="15">
    <source>
        <dbReference type="PROSITE" id="PS50109"/>
    </source>
</evidence>
<keyword evidence="7 14" id="KW-0812">Transmembrane</keyword>
<organism evidence="17 18">
    <name type="scientific">Paenibacillus baimaensis</name>
    <dbReference type="NCBI Taxonomy" id="2982185"/>
    <lineage>
        <taxon>Bacteria</taxon>
        <taxon>Bacillati</taxon>
        <taxon>Bacillota</taxon>
        <taxon>Bacilli</taxon>
        <taxon>Bacillales</taxon>
        <taxon>Paenibacillaceae</taxon>
        <taxon>Paenibacillus</taxon>
    </lineage>
</organism>
<keyword evidence="11 14" id="KW-1133">Transmembrane helix</keyword>
<keyword evidence="10" id="KW-0067">ATP-binding</keyword>
<comment type="catalytic activity">
    <reaction evidence="1">
        <text>ATP + protein L-histidine = ADP + protein N-phospho-L-histidine.</text>
        <dbReference type="EC" id="2.7.13.3"/>
    </reaction>
</comment>
<dbReference type="Pfam" id="PF02518">
    <property type="entry name" value="HATPase_c"/>
    <property type="match status" value="1"/>
</dbReference>
<dbReference type="InterPro" id="IPR010559">
    <property type="entry name" value="Sig_transdc_His_kin_internal"/>
</dbReference>
<gene>
    <name evidence="17" type="ORF">OB236_15915</name>
</gene>
<dbReference type="CDD" id="cd06225">
    <property type="entry name" value="HAMP"/>
    <property type="match status" value="1"/>
</dbReference>
<accession>A0ABT2UG23</accession>
<keyword evidence="5" id="KW-0597">Phosphoprotein</keyword>
<feature type="transmembrane region" description="Helical" evidence="14">
    <location>
        <begin position="302"/>
        <end position="321"/>
    </location>
</feature>
<keyword evidence="13 14" id="KW-0472">Membrane</keyword>
<dbReference type="EMBL" id="JAOQIO010000055">
    <property type="protein sequence ID" value="MCU6793592.1"/>
    <property type="molecule type" value="Genomic_DNA"/>
</dbReference>
<evidence type="ECO:0000256" key="12">
    <source>
        <dbReference type="ARBA" id="ARBA00023012"/>
    </source>
</evidence>
<dbReference type="RefSeq" id="WP_262684852.1">
    <property type="nucleotide sequence ID" value="NZ_JAOQIO010000055.1"/>
</dbReference>
<dbReference type="Pfam" id="PF06580">
    <property type="entry name" value="His_kinase"/>
    <property type="match status" value="1"/>
</dbReference>
<evidence type="ECO:0000259" key="16">
    <source>
        <dbReference type="PROSITE" id="PS50885"/>
    </source>
</evidence>
<dbReference type="Gene3D" id="3.30.565.10">
    <property type="entry name" value="Histidine kinase-like ATPase, C-terminal domain"/>
    <property type="match status" value="1"/>
</dbReference>
<evidence type="ECO:0000256" key="4">
    <source>
        <dbReference type="ARBA" id="ARBA00022475"/>
    </source>
</evidence>
<dbReference type="InterPro" id="IPR036890">
    <property type="entry name" value="HATPase_C_sf"/>
</dbReference>
<dbReference type="InterPro" id="IPR051552">
    <property type="entry name" value="HptR"/>
</dbReference>
<comment type="subcellular location">
    <subcellularLocation>
        <location evidence="2">Cell membrane</location>
        <topology evidence="2">Multi-pass membrane protein</topology>
    </subcellularLocation>
</comment>
<evidence type="ECO:0000256" key="14">
    <source>
        <dbReference type="SAM" id="Phobius"/>
    </source>
</evidence>
<dbReference type="InterPro" id="IPR003660">
    <property type="entry name" value="HAMP_dom"/>
</dbReference>
<keyword evidence="4" id="KW-1003">Cell membrane</keyword>
<keyword evidence="6" id="KW-0808">Transferase</keyword>
<dbReference type="PROSITE" id="PS51257">
    <property type="entry name" value="PROKAR_LIPOPROTEIN"/>
    <property type="match status" value="1"/>
</dbReference>
<dbReference type="PANTHER" id="PTHR42713">
    <property type="entry name" value="HISTIDINE KINASE-RELATED"/>
    <property type="match status" value="1"/>
</dbReference>
<evidence type="ECO:0000313" key="18">
    <source>
        <dbReference type="Proteomes" id="UP001652445"/>
    </source>
</evidence>
<dbReference type="InterPro" id="IPR005467">
    <property type="entry name" value="His_kinase_dom"/>
</dbReference>
<sequence>MKIRLLGFDFFHYKSIQSTMAVAFSCLILFTTLCIAYTTYTLSTNAAEQSSREHTAQLIEQVNTNIETYINYMENISQMVLSNSDIRQYLMNTTMSSTNDNLILEQRISSQLSSVLNTRKDISSILIFDHNGGIVPYNHMKLNPFADPAQQSWYTKAIEGNGNVVISAPHVQNIIQEYNWVVSLSRQLRDADGNKLGVLLVDLNYSVINDLCNKIELGKKGYIFILDQEGNIVYHPQQQLIYSKLKEEKIEQVMASTTSSFTTSEGKDSRMYTINQSKKGWKIVGVTYVDELVSNKQEIQTYILMWGIGLIAIAILISIFLSSRISRPIKHLEASMKEVEKGNFDIQVAIESRNEIGQLSKRFNRMTTEIKELMVQNVTEQELKRKSELKALQAQINPHFLYNTLDSIIWMAEGKKSEEVVLMVSALAKLFRLSISKGQELITIANEIEHIKSYLTIQKIRYKDKLDFQIAVDPQIVSNKVLKIILQPLVENSIYHGIKNQAGSGTILITGEIIAHRIRLQVIDQGIGMSPETIQRMFEKNENSGGGGGIGVSNVNQRIQLYYGTEYGITFESELGQGTTANIWLPILE</sequence>
<dbReference type="Gene3D" id="6.10.340.10">
    <property type="match status" value="1"/>
</dbReference>
<evidence type="ECO:0000256" key="11">
    <source>
        <dbReference type="ARBA" id="ARBA00022989"/>
    </source>
</evidence>
<dbReference type="InterPro" id="IPR004358">
    <property type="entry name" value="Sig_transdc_His_kin-like_C"/>
</dbReference>
<evidence type="ECO:0000256" key="6">
    <source>
        <dbReference type="ARBA" id="ARBA00022679"/>
    </source>
</evidence>
<dbReference type="SUPFAM" id="SSF158472">
    <property type="entry name" value="HAMP domain-like"/>
    <property type="match status" value="1"/>
</dbReference>
<evidence type="ECO:0000256" key="10">
    <source>
        <dbReference type="ARBA" id="ARBA00022840"/>
    </source>
</evidence>
<dbReference type="SMART" id="SM00304">
    <property type="entry name" value="HAMP"/>
    <property type="match status" value="1"/>
</dbReference>
<evidence type="ECO:0000256" key="1">
    <source>
        <dbReference type="ARBA" id="ARBA00000085"/>
    </source>
</evidence>
<dbReference type="PROSITE" id="PS50885">
    <property type="entry name" value="HAMP"/>
    <property type="match status" value="1"/>
</dbReference>
<dbReference type="EC" id="2.7.13.3" evidence="3"/>
<dbReference type="Pfam" id="PF00672">
    <property type="entry name" value="HAMP"/>
    <property type="match status" value="1"/>
</dbReference>
<dbReference type="CDD" id="cd18773">
    <property type="entry name" value="PDC1_HK_sensor"/>
    <property type="match status" value="1"/>
</dbReference>
<dbReference type="InterPro" id="IPR003594">
    <property type="entry name" value="HATPase_dom"/>
</dbReference>
<evidence type="ECO:0000256" key="7">
    <source>
        <dbReference type="ARBA" id="ARBA00022692"/>
    </source>
</evidence>
<reference evidence="17 18" key="1">
    <citation type="submission" date="2022-09" db="EMBL/GenBank/DDBJ databases">
        <authorList>
            <person name="Han X.L."/>
            <person name="Wang Q."/>
            <person name="Lu T."/>
        </authorList>
    </citation>
    <scope>NUCLEOTIDE SEQUENCE [LARGE SCALE GENOMIC DNA]</scope>
    <source>
        <strain evidence="17 18">WQ 127069</strain>
    </source>
</reference>
<keyword evidence="8" id="KW-0547">Nucleotide-binding</keyword>
<dbReference type="PRINTS" id="PR00344">
    <property type="entry name" value="BCTRLSENSOR"/>
</dbReference>
<keyword evidence="12" id="KW-0902">Two-component regulatory system</keyword>
<name>A0ABT2UG23_9BACL</name>
<proteinExistence type="predicted"/>
<dbReference type="Proteomes" id="UP001652445">
    <property type="component" value="Unassembled WGS sequence"/>
</dbReference>
<dbReference type="Pfam" id="PF02743">
    <property type="entry name" value="dCache_1"/>
    <property type="match status" value="1"/>
</dbReference>
<feature type="transmembrane region" description="Helical" evidence="14">
    <location>
        <begin position="21"/>
        <end position="40"/>
    </location>
</feature>
<comment type="caution">
    <text evidence="17">The sequence shown here is derived from an EMBL/GenBank/DDBJ whole genome shotgun (WGS) entry which is preliminary data.</text>
</comment>
<dbReference type="SUPFAM" id="SSF55874">
    <property type="entry name" value="ATPase domain of HSP90 chaperone/DNA topoisomerase II/histidine kinase"/>
    <property type="match status" value="1"/>
</dbReference>
<feature type="domain" description="Histidine kinase" evidence="15">
    <location>
        <begin position="482"/>
        <end position="589"/>
    </location>
</feature>
<evidence type="ECO:0000256" key="2">
    <source>
        <dbReference type="ARBA" id="ARBA00004651"/>
    </source>
</evidence>
<evidence type="ECO:0000256" key="8">
    <source>
        <dbReference type="ARBA" id="ARBA00022741"/>
    </source>
</evidence>
<keyword evidence="18" id="KW-1185">Reference proteome</keyword>
<dbReference type="SMART" id="SM00387">
    <property type="entry name" value="HATPase_c"/>
    <property type="match status" value="1"/>
</dbReference>
<protein>
    <recommendedName>
        <fullName evidence="3">histidine kinase</fullName>
        <ecNumber evidence="3">2.7.13.3</ecNumber>
    </recommendedName>
</protein>
<dbReference type="InterPro" id="IPR033479">
    <property type="entry name" value="dCache_1"/>
</dbReference>
<dbReference type="Gene3D" id="3.30.450.20">
    <property type="entry name" value="PAS domain"/>
    <property type="match status" value="2"/>
</dbReference>
<dbReference type="PANTHER" id="PTHR42713:SF2">
    <property type="entry name" value="TWO-COMPONENT SENSOR KINASE YESM"/>
    <property type="match status" value="1"/>
</dbReference>
<keyword evidence="9 17" id="KW-0418">Kinase</keyword>
<dbReference type="CDD" id="cd12912">
    <property type="entry name" value="PDC2_MCP_like"/>
    <property type="match status" value="1"/>
</dbReference>
<dbReference type="PROSITE" id="PS50109">
    <property type="entry name" value="HIS_KIN"/>
    <property type="match status" value="1"/>
</dbReference>